<evidence type="ECO:0000313" key="3">
    <source>
        <dbReference type="Proteomes" id="UP000249417"/>
    </source>
</evidence>
<accession>A0A2W5MUF1</accession>
<feature type="non-terminal residue" evidence="2">
    <location>
        <position position="1"/>
    </location>
</feature>
<dbReference type="InterPro" id="IPR015946">
    <property type="entry name" value="KH_dom-like_a/b"/>
</dbReference>
<dbReference type="EMBL" id="QFQB01000128">
    <property type="protein sequence ID" value="PZQ43819.1"/>
    <property type="molecule type" value="Genomic_DNA"/>
</dbReference>
<dbReference type="GO" id="GO:0006364">
    <property type="term" value="P:rRNA processing"/>
    <property type="evidence" value="ECO:0007669"/>
    <property type="project" value="InterPro"/>
</dbReference>
<sequence length="111" mass="12604">QIKHVLADALLRGHFQNPVLLDSASLVTVTEVRVSPDLKHATAYVIPLGGANLDEIMPALNDEAHTLQKEINRQTQLKFTPKLQFRFDETFDKANRLESIFSNIKYSDQEE</sequence>
<dbReference type="InterPro" id="IPR023799">
    <property type="entry name" value="RbfA_dom_sf"/>
</dbReference>
<dbReference type="SUPFAM" id="SSF89919">
    <property type="entry name" value="Ribosome-binding factor A, RbfA"/>
    <property type="match status" value="1"/>
</dbReference>
<dbReference type="PROSITE" id="PS01319">
    <property type="entry name" value="RBFA"/>
    <property type="match status" value="1"/>
</dbReference>
<dbReference type="NCBIfam" id="TIGR00082">
    <property type="entry name" value="rbfA"/>
    <property type="match status" value="1"/>
</dbReference>
<dbReference type="PANTHER" id="PTHR33515:SF1">
    <property type="entry name" value="RIBOSOME-BINDING FACTOR A, CHLOROPLASTIC-RELATED"/>
    <property type="match status" value="1"/>
</dbReference>
<reference evidence="2 3" key="1">
    <citation type="submission" date="2017-08" db="EMBL/GenBank/DDBJ databases">
        <title>Infants hospitalized years apart are colonized by the same room-sourced microbial strains.</title>
        <authorList>
            <person name="Brooks B."/>
            <person name="Olm M.R."/>
            <person name="Firek B.A."/>
            <person name="Baker R."/>
            <person name="Thomas B.C."/>
            <person name="Morowitz M.J."/>
            <person name="Banfield J.F."/>
        </authorList>
    </citation>
    <scope>NUCLEOTIDE SEQUENCE [LARGE SCALE GENOMIC DNA]</scope>
    <source>
        <strain evidence="2">S2_005_002_R2_29</strain>
    </source>
</reference>
<dbReference type="AlphaFoldDB" id="A0A2W5MUF1"/>
<dbReference type="Gene3D" id="3.30.300.20">
    <property type="match status" value="1"/>
</dbReference>
<dbReference type="InterPro" id="IPR020053">
    <property type="entry name" value="Ribosome-bd_factorA_CS"/>
</dbReference>
<dbReference type="Proteomes" id="UP000249417">
    <property type="component" value="Unassembled WGS sequence"/>
</dbReference>
<proteinExistence type="inferred from homology"/>
<dbReference type="PANTHER" id="PTHR33515">
    <property type="entry name" value="RIBOSOME-BINDING FACTOR A, CHLOROPLASTIC-RELATED"/>
    <property type="match status" value="1"/>
</dbReference>
<name>A0A2W5MUF1_9BACT</name>
<evidence type="ECO:0000313" key="2">
    <source>
        <dbReference type="EMBL" id="PZQ43819.1"/>
    </source>
</evidence>
<evidence type="ECO:0000256" key="1">
    <source>
        <dbReference type="ARBA" id="ARBA00022517"/>
    </source>
</evidence>
<comment type="caution">
    <text evidence="2">The sequence shown here is derived from an EMBL/GenBank/DDBJ whole genome shotgun (WGS) entry which is preliminary data.</text>
</comment>
<dbReference type="InterPro" id="IPR000238">
    <property type="entry name" value="RbfA"/>
</dbReference>
<gene>
    <name evidence="2" type="primary">rbfA</name>
    <name evidence="2" type="ORF">DI551_11405</name>
</gene>
<organism evidence="2 3">
    <name type="scientific">Micavibrio aeruginosavorus</name>
    <dbReference type="NCBI Taxonomy" id="349221"/>
    <lineage>
        <taxon>Bacteria</taxon>
        <taxon>Pseudomonadati</taxon>
        <taxon>Bdellovibrionota</taxon>
        <taxon>Bdellovibrionia</taxon>
        <taxon>Bdellovibrionales</taxon>
        <taxon>Pseudobdellovibrionaceae</taxon>
        <taxon>Micavibrio</taxon>
    </lineage>
</organism>
<protein>
    <submittedName>
        <fullName evidence="2">30S ribosome-binding factor RbfA</fullName>
    </submittedName>
</protein>
<dbReference type="GO" id="GO:0005829">
    <property type="term" value="C:cytosol"/>
    <property type="evidence" value="ECO:0007669"/>
    <property type="project" value="TreeGrafter"/>
</dbReference>
<keyword evidence="1" id="KW-0690">Ribosome biogenesis</keyword>
<dbReference type="GO" id="GO:0043024">
    <property type="term" value="F:ribosomal small subunit binding"/>
    <property type="evidence" value="ECO:0007669"/>
    <property type="project" value="TreeGrafter"/>
</dbReference>
<dbReference type="Pfam" id="PF02033">
    <property type="entry name" value="RBFA"/>
    <property type="match status" value="1"/>
</dbReference>
<dbReference type="HAMAP" id="MF_00003">
    <property type="entry name" value="RbfA"/>
    <property type="match status" value="1"/>
</dbReference>